<dbReference type="EMBL" id="CALZ01000138">
    <property type="protein sequence ID" value="CCK84418.1"/>
    <property type="molecule type" value="Genomic_DNA"/>
</dbReference>
<dbReference type="Proteomes" id="UP000009325">
    <property type="component" value="Unassembled WGS sequence"/>
</dbReference>
<dbReference type="Pfam" id="PF01381">
    <property type="entry name" value="HTH_3"/>
    <property type="match status" value="1"/>
</dbReference>
<dbReference type="OrthoDB" id="9805856at2"/>
<comment type="caution">
    <text evidence="3">The sequence shown here is derived from an EMBL/GenBank/DDBJ whole genome shotgun (WGS) entry which is preliminary data.</text>
</comment>
<evidence type="ECO:0000313" key="4">
    <source>
        <dbReference type="Proteomes" id="UP000009325"/>
    </source>
</evidence>
<dbReference type="CDD" id="cd00093">
    <property type="entry name" value="HTH_XRE"/>
    <property type="match status" value="1"/>
</dbReference>
<accession>K0NT81</accession>
<keyword evidence="1" id="KW-0238">DNA-binding</keyword>
<dbReference type="InterPro" id="IPR010982">
    <property type="entry name" value="Lambda_DNA-bd_dom_sf"/>
</dbReference>
<evidence type="ECO:0000259" key="2">
    <source>
        <dbReference type="PROSITE" id="PS50943"/>
    </source>
</evidence>
<dbReference type="SUPFAM" id="SSF47413">
    <property type="entry name" value="lambda repressor-like DNA-binding domains"/>
    <property type="match status" value="1"/>
</dbReference>
<proteinExistence type="predicted"/>
<protein>
    <submittedName>
        <fullName evidence="3">Xre family toxin-antitoxin system</fullName>
    </submittedName>
</protein>
<gene>
    <name evidence="3" type="ORF">BN146_09360</name>
</gene>
<dbReference type="SMART" id="SM00530">
    <property type="entry name" value="HTH_XRE"/>
    <property type="match status" value="1"/>
</dbReference>
<dbReference type="Gene3D" id="1.10.260.40">
    <property type="entry name" value="lambda repressor-like DNA-binding domains"/>
    <property type="match status" value="1"/>
</dbReference>
<dbReference type="PANTHER" id="PTHR46558">
    <property type="entry name" value="TRACRIPTIONAL REGULATORY PROTEIN-RELATED-RELATED"/>
    <property type="match status" value="1"/>
</dbReference>
<organism evidence="3 4">
    <name type="scientific">Lactobacillus equicursoris 66c</name>
    <dbReference type="NCBI Taxonomy" id="872326"/>
    <lineage>
        <taxon>Bacteria</taxon>
        <taxon>Bacillati</taxon>
        <taxon>Bacillota</taxon>
        <taxon>Bacilli</taxon>
        <taxon>Lactobacillales</taxon>
        <taxon>Lactobacillaceae</taxon>
        <taxon>Lactobacillus</taxon>
    </lineage>
</organism>
<name>K0NT81_9LACO</name>
<sequence>MSEISTRLTYLRERQGWTKTRVAQVLGMSLQKYANYEYGRREPDLETIAKIASLYDVSADYLLGRKAPEKHEVDLAKDPEVLLYNGHKVSPDDMDIIRAILERHED</sequence>
<dbReference type="RefSeq" id="WP_009558543.1">
    <property type="nucleotide sequence ID" value="NZ_CALZ01000138.1"/>
</dbReference>
<dbReference type="PROSITE" id="PS50943">
    <property type="entry name" value="HTH_CROC1"/>
    <property type="match status" value="1"/>
</dbReference>
<dbReference type="InterPro" id="IPR001387">
    <property type="entry name" value="Cro/C1-type_HTH"/>
</dbReference>
<feature type="domain" description="HTH cro/C1-type" evidence="2">
    <location>
        <begin position="8"/>
        <end position="62"/>
    </location>
</feature>
<dbReference type="PANTHER" id="PTHR46558:SF14">
    <property type="entry name" value="HTH-TYPE TRANSCRIPTIONAL REGULATOR ANSR"/>
    <property type="match status" value="1"/>
</dbReference>
<reference evidence="3 4" key="1">
    <citation type="submission" date="2012-08" db="EMBL/GenBank/DDBJ databases">
        <title>Draft Genome Sequences of Lactobacillus equicursoris CIP 110162T, isolated from thoroughbred racehorse feces and Lactobacillus sp. CRBIP 24.137 isolated from urine of human.</title>
        <authorList>
            <person name="Cousin S."/>
            <person name="Loux V."/>
            <person name="Ma L."/>
            <person name="Creno S."/>
            <person name="Clermont D."/>
            <person name="Bizet C."/>
            <person name="Bouchier C."/>
        </authorList>
    </citation>
    <scope>NUCLEOTIDE SEQUENCE [LARGE SCALE GENOMIC DNA]</scope>
    <source>
        <strain evidence="3 4">66c</strain>
    </source>
</reference>
<evidence type="ECO:0000256" key="1">
    <source>
        <dbReference type="ARBA" id="ARBA00023125"/>
    </source>
</evidence>
<dbReference type="GO" id="GO:0003677">
    <property type="term" value="F:DNA binding"/>
    <property type="evidence" value="ECO:0007669"/>
    <property type="project" value="UniProtKB-KW"/>
</dbReference>
<evidence type="ECO:0000313" key="3">
    <source>
        <dbReference type="EMBL" id="CCK84418.1"/>
    </source>
</evidence>
<dbReference type="AlphaFoldDB" id="K0NT81"/>